<dbReference type="InterPro" id="IPR009875">
    <property type="entry name" value="PilZ_domain"/>
</dbReference>
<reference evidence="3 4" key="1">
    <citation type="journal article" date="2018" name="Int. J. Syst. Evol. Microbiol.">
        <title>Methylomusa anaerophila gen. nov., sp. nov., an anaerobic methanol-utilizing bacterium isolated from a microbial fuel cell.</title>
        <authorList>
            <person name="Amano N."/>
            <person name="Yamamuro A."/>
            <person name="Miyahara M."/>
            <person name="Kouzuma A."/>
            <person name="Abe T."/>
            <person name="Watanabe K."/>
        </authorList>
    </citation>
    <scope>NUCLEOTIDE SEQUENCE [LARGE SCALE GENOMIC DNA]</scope>
    <source>
        <strain evidence="3 4">MMFC1</strain>
    </source>
</reference>
<keyword evidence="3" id="KW-0969">Cilium</keyword>
<evidence type="ECO:0000259" key="2">
    <source>
        <dbReference type="Pfam" id="PF12945"/>
    </source>
</evidence>
<sequence length="230" mass="26335">MDHKGIFRVLQKIHFIDTDIDADIDADSENYQTRIYSSHIEDIKEKSLLVAVPYSQGHYLPRRYLKEYNVRVTPGPCVYIFNTKLLAFISDPIPMWEISMPQEVKRIQTRGYARLDITLMIDVTIIQPDGGIDEKIATFTRDISGSGLGFSLDKDRAVPLGTKLKIMLPLGEIHVIRAEGEVIRVIPHDLNPEKNVIGLKFTKIANADRECLSKFIFRKQIVRRNKGQKI</sequence>
<dbReference type="Proteomes" id="UP000276437">
    <property type="component" value="Chromosome"/>
</dbReference>
<dbReference type="AlphaFoldDB" id="A0A348ALZ5"/>
<gene>
    <name evidence="3" type="primary">ycgR_1</name>
    <name evidence="3" type="ORF">MAMMFC1_02778</name>
</gene>
<feature type="domain" description="Type III secretion system flagellar brake protein YcgR PilZN" evidence="2">
    <location>
        <begin position="23"/>
        <end position="101"/>
    </location>
</feature>
<accession>A0A348ALZ5</accession>
<dbReference type="SUPFAM" id="SSF141371">
    <property type="entry name" value="PilZ domain-like"/>
    <property type="match status" value="1"/>
</dbReference>
<dbReference type="Pfam" id="PF07238">
    <property type="entry name" value="PilZ"/>
    <property type="match status" value="1"/>
</dbReference>
<dbReference type="EMBL" id="AP018449">
    <property type="protein sequence ID" value="BBB92093.1"/>
    <property type="molecule type" value="Genomic_DNA"/>
</dbReference>
<dbReference type="OrthoDB" id="5242935at2"/>
<proteinExistence type="predicted"/>
<dbReference type="RefSeq" id="WP_126309034.1">
    <property type="nucleotide sequence ID" value="NZ_AP018449.1"/>
</dbReference>
<dbReference type="KEGG" id="mana:MAMMFC1_02778"/>
<organism evidence="3 4">
    <name type="scientific">Methylomusa anaerophila</name>
    <dbReference type="NCBI Taxonomy" id="1930071"/>
    <lineage>
        <taxon>Bacteria</taxon>
        <taxon>Bacillati</taxon>
        <taxon>Bacillota</taxon>
        <taxon>Negativicutes</taxon>
        <taxon>Selenomonadales</taxon>
        <taxon>Sporomusaceae</taxon>
        <taxon>Methylomusa</taxon>
    </lineage>
</organism>
<evidence type="ECO:0000313" key="4">
    <source>
        <dbReference type="Proteomes" id="UP000276437"/>
    </source>
</evidence>
<name>A0A348ALZ5_9FIRM</name>
<evidence type="ECO:0000259" key="1">
    <source>
        <dbReference type="Pfam" id="PF07238"/>
    </source>
</evidence>
<dbReference type="Pfam" id="PF12945">
    <property type="entry name" value="PilZNR"/>
    <property type="match status" value="1"/>
</dbReference>
<dbReference type="InterPro" id="IPR009926">
    <property type="entry name" value="T3SS_YcgR_PilZN"/>
</dbReference>
<keyword evidence="4" id="KW-1185">Reference proteome</keyword>
<keyword evidence="3" id="KW-0966">Cell projection</keyword>
<protein>
    <submittedName>
        <fullName evidence="3">Flagellar brake protein YcgR</fullName>
    </submittedName>
</protein>
<evidence type="ECO:0000313" key="3">
    <source>
        <dbReference type="EMBL" id="BBB92093.1"/>
    </source>
</evidence>
<feature type="domain" description="PilZ" evidence="1">
    <location>
        <begin position="108"/>
        <end position="218"/>
    </location>
</feature>
<dbReference type="GO" id="GO:0035438">
    <property type="term" value="F:cyclic-di-GMP binding"/>
    <property type="evidence" value="ECO:0007669"/>
    <property type="project" value="InterPro"/>
</dbReference>
<dbReference type="Gene3D" id="2.40.10.220">
    <property type="entry name" value="predicted glycosyltransferase like domains"/>
    <property type="match status" value="1"/>
</dbReference>
<keyword evidence="3" id="KW-0282">Flagellum</keyword>